<proteinExistence type="predicted"/>
<evidence type="ECO:0000313" key="4">
    <source>
        <dbReference type="Proteomes" id="UP000515591"/>
    </source>
</evidence>
<evidence type="ECO:0000256" key="1">
    <source>
        <dbReference type="SAM" id="Coils"/>
    </source>
</evidence>
<reference evidence="3 4" key="1">
    <citation type="submission" date="2019-12" db="EMBL/GenBank/DDBJ databases">
        <title>complete genome sequences of Pseudomonas otitidis str. WP8-S17-CRE-03 isolated from wastewater treatment plant effluent.</title>
        <authorList>
            <person name="Sekizuka T."/>
            <person name="Itokawa K."/>
            <person name="Yatsu K."/>
            <person name="Inamine Y."/>
            <person name="Kuroda M."/>
        </authorList>
    </citation>
    <scope>NUCLEOTIDE SEQUENCE [LARGE SCALE GENOMIC DNA]</scope>
    <source>
        <strain evidence="3 4">WP8-S17-CRE-03</strain>
    </source>
</reference>
<sequence length="206" mass="21950">MLGLVMERLRRNLVVIGLFAWAITVLITFSKGEAKGRAAEAARSAAVLAQVNQAHAEARAQVAAEALVRYRQQVARANQAEQVLLNAQDQIATLTSQLSERITHVSTQYRPMPGAAAVPAPRFVVTCGWLRDYNLALGASLPAPAACRATSGAYEAAWPTPGADAELLESGVSAADILAHARDYGAWSLTNLAHLNALIDLQKETP</sequence>
<dbReference type="Proteomes" id="UP000515591">
    <property type="component" value="Chromosome"/>
</dbReference>
<dbReference type="AlphaFoldDB" id="A0A6S5RMY5"/>
<evidence type="ECO:0000256" key="2">
    <source>
        <dbReference type="SAM" id="Phobius"/>
    </source>
</evidence>
<gene>
    <name evidence="3" type="ORF">WP8S17C03_22910</name>
</gene>
<keyword evidence="2" id="KW-0472">Membrane</keyword>
<protein>
    <recommendedName>
        <fullName evidence="5">Lysis protein</fullName>
    </recommendedName>
</protein>
<keyword evidence="1" id="KW-0175">Coiled coil</keyword>
<accession>A0A6S5RMY5</accession>
<feature type="coiled-coil region" evidence="1">
    <location>
        <begin position="70"/>
        <end position="97"/>
    </location>
</feature>
<feature type="transmembrane region" description="Helical" evidence="2">
    <location>
        <begin position="12"/>
        <end position="29"/>
    </location>
</feature>
<evidence type="ECO:0000313" key="3">
    <source>
        <dbReference type="EMBL" id="BBT16242.1"/>
    </source>
</evidence>
<organism evidence="3 4">
    <name type="scientific">Metapseudomonas otitidis</name>
    <dbReference type="NCBI Taxonomy" id="319939"/>
    <lineage>
        <taxon>Bacteria</taxon>
        <taxon>Pseudomonadati</taxon>
        <taxon>Pseudomonadota</taxon>
        <taxon>Gammaproteobacteria</taxon>
        <taxon>Pseudomonadales</taxon>
        <taxon>Pseudomonadaceae</taxon>
        <taxon>Metapseudomonas</taxon>
    </lineage>
</organism>
<dbReference type="EMBL" id="AP022213">
    <property type="protein sequence ID" value="BBT16242.1"/>
    <property type="molecule type" value="Genomic_DNA"/>
</dbReference>
<evidence type="ECO:0008006" key="5">
    <source>
        <dbReference type="Google" id="ProtNLM"/>
    </source>
</evidence>
<keyword evidence="2" id="KW-1133">Transmembrane helix</keyword>
<name>A0A6S5RMY5_9GAMM</name>
<keyword evidence="2" id="KW-0812">Transmembrane</keyword>